<proteinExistence type="predicted"/>
<evidence type="ECO:0000313" key="2">
    <source>
        <dbReference type="Proteomes" id="UP000198704"/>
    </source>
</evidence>
<dbReference type="EMBL" id="FNHS01000002">
    <property type="protein sequence ID" value="SDM56605.1"/>
    <property type="molecule type" value="Genomic_DNA"/>
</dbReference>
<dbReference type="RefSeq" id="WP_091713785.1">
    <property type="nucleotide sequence ID" value="NZ_FNHS01000002.1"/>
</dbReference>
<protein>
    <recommendedName>
        <fullName evidence="3">DUF3800 domain-containing protein</fullName>
    </recommendedName>
</protein>
<dbReference type="Proteomes" id="UP000198704">
    <property type="component" value="Unassembled WGS sequence"/>
</dbReference>
<dbReference type="OrthoDB" id="507950at2"/>
<dbReference type="AlphaFoldDB" id="A0A1G9UAM6"/>
<evidence type="ECO:0008006" key="3">
    <source>
        <dbReference type="Google" id="ProtNLM"/>
    </source>
</evidence>
<gene>
    <name evidence="1" type="ORF">SAMN05216360_102460</name>
</gene>
<dbReference type="Pfam" id="PF12686">
    <property type="entry name" value="DUF3800"/>
    <property type="match status" value="1"/>
</dbReference>
<name>A0A1G9UAM6_9HYPH</name>
<accession>A0A1G9UAM6</accession>
<keyword evidence="2" id="KW-1185">Reference proteome</keyword>
<organism evidence="1 2">
    <name type="scientific">Methylobacterium phyllostachyos</name>
    <dbReference type="NCBI Taxonomy" id="582672"/>
    <lineage>
        <taxon>Bacteria</taxon>
        <taxon>Pseudomonadati</taxon>
        <taxon>Pseudomonadota</taxon>
        <taxon>Alphaproteobacteria</taxon>
        <taxon>Hyphomicrobiales</taxon>
        <taxon>Methylobacteriaceae</taxon>
        <taxon>Methylobacterium</taxon>
    </lineage>
</organism>
<evidence type="ECO:0000313" key="1">
    <source>
        <dbReference type="EMBL" id="SDM56605.1"/>
    </source>
</evidence>
<sequence length="265" mass="30581">MNRPFTLYLDETGNRHPDKRPDAGREGRDWFAFGGIMVRGEDNDEARGLVDGFAERWRLRGPAHLTDMRAEKGHFAWLERRTQEERDAFWTDWKGVLVGAPVIGLACVIDRPRYLARGYLAKHGNDRWLLCRSAFDITVERAPKIAKREDRKLHVVFEADPSFNKTVVGYFDNLKENGLAFDKANSGKYEPMPKEEFASILGRIQYKPKAFPLLQLADSYVYAMARAGYDKKFDLYRHVRDRARIADFAFPGEGAKLGVKYYCFD</sequence>
<reference evidence="2" key="1">
    <citation type="submission" date="2016-10" db="EMBL/GenBank/DDBJ databases">
        <authorList>
            <person name="Varghese N."/>
            <person name="Submissions S."/>
        </authorList>
    </citation>
    <scope>NUCLEOTIDE SEQUENCE [LARGE SCALE GENOMIC DNA]</scope>
    <source>
        <strain evidence="2">BL47</strain>
    </source>
</reference>
<dbReference type="InterPro" id="IPR024524">
    <property type="entry name" value="DUF3800"/>
</dbReference>